<evidence type="ECO:0000313" key="2">
    <source>
        <dbReference type="Proteomes" id="UP001060085"/>
    </source>
</evidence>
<keyword evidence="2" id="KW-1185">Reference proteome</keyword>
<gene>
    <name evidence="1" type="ORF">M9H77_11305</name>
</gene>
<evidence type="ECO:0000313" key="1">
    <source>
        <dbReference type="EMBL" id="KAI5670941.1"/>
    </source>
</evidence>
<organism evidence="1 2">
    <name type="scientific">Catharanthus roseus</name>
    <name type="common">Madagascar periwinkle</name>
    <name type="synonym">Vinca rosea</name>
    <dbReference type="NCBI Taxonomy" id="4058"/>
    <lineage>
        <taxon>Eukaryota</taxon>
        <taxon>Viridiplantae</taxon>
        <taxon>Streptophyta</taxon>
        <taxon>Embryophyta</taxon>
        <taxon>Tracheophyta</taxon>
        <taxon>Spermatophyta</taxon>
        <taxon>Magnoliopsida</taxon>
        <taxon>eudicotyledons</taxon>
        <taxon>Gunneridae</taxon>
        <taxon>Pentapetalae</taxon>
        <taxon>asterids</taxon>
        <taxon>lamiids</taxon>
        <taxon>Gentianales</taxon>
        <taxon>Apocynaceae</taxon>
        <taxon>Rauvolfioideae</taxon>
        <taxon>Vinceae</taxon>
        <taxon>Catharanthinae</taxon>
        <taxon>Catharanthus</taxon>
    </lineage>
</organism>
<comment type="caution">
    <text evidence="1">The sequence shown here is derived from an EMBL/GenBank/DDBJ whole genome shotgun (WGS) entry which is preliminary data.</text>
</comment>
<dbReference type="Proteomes" id="UP001060085">
    <property type="component" value="Linkage Group LG03"/>
</dbReference>
<name>A0ACC0BE81_CATRO</name>
<protein>
    <submittedName>
        <fullName evidence="1">Uncharacterized protein</fullName>
    </submittedName>
</protein>
<accession>A0ACC0BE81</accession>
<dbReference type="EMBL" id="CM044703">
    <property type="protein sequence ID" value="KAI5670941.1"/>
    <property type="molecule type" value="Genomic_DNA"/>
</dbReference>
<reference evidence="2" key="1">
    <citation type="journal article" date="2023" name="Nat. Plants">
        <title>Single-cell RNA sequencing provides a high-resolution roadmap for understanding the multicellular compartmentation of specialized metabolism.</title>
        <authorList>
            <person name="Sun S."/>
            <person name="Shen X."/>
            <person name="Li Y."/>
            <person name="Li Y."/>
            <person name="Wang S."/>
            <person name="Li R."/>
            <person name="Zhang H."/>
            <person name="Shen G."/>
            <person name="Guo B."/>
            <person name="Wei J."/>
            <person name="Xu J."/>
            <person name="St-Pierre B."/>
            <person name="Chen S."/>
            <person name="Sun C."/>
        </authorList>
    </citation>
    <scope>NUCLEOTIDE SEQUENCE [LARGE SCALE GENOMIC DNA]</scope>
</reference>
<sequence>MVRGSKKKRAHPETSTGPATTSTTLVLASVPEGMFASLTTTSTLPALTYIPPEASTPLATLTPFPQFSYSSLTPISTLSSSSSAMGMSSRPTHSSLACSAVPPVQGAIDSPILILPTAESFNKQSACTKSSTEIMKEHFVEAHASFGKISDRIKNLWYTEFGKRYR</sequence>
<proteinExistence type="predicted"/>